<comment type="caution">
    <text evidence="1">The sequence shown here is derived from an EMBL/GenBank/DDBJ whole genome shotgun (WGS) entry which is preliminary data.</text>
</comment>
<dbReference type="AlphaFoldDB" id="A0AAN8ZK96"/>
<dbReference type="Proteomes" id="UP001370490">
    <property type="component" value="Unassembled WGS sequence"/>
</dbReference>
<reference evidence="1 2" key="1">
    <citation type="submission" date="2023-12" db="EMBL/GenBank/DDBJ databases">
        <title>A high-quality genome assembly for Dillenia turbinata (Dilleniales).</title>
        <authorList>
            <person name="Chanderbali A."/>
        </authorList>
    </citation>
    <scope>NUCLEOTIDE SEQUENCE [LARGE SCALE GENOMIC DNA]</scope>
    <source>
        <strain evidence="1">LSX21</strain>
        <tissue evidence="1">Leaf</tissue>
    </source>
</reference>
<accession>A0AAN8ZK96</accession>
<organism evidence="1 2">
    <name type="scientific">Dillenia turbinata</name>
    <dbReference type="NCBI Taxonomy" id="194707"/>
    <lineage>
        <taxon>Eukaryota</taxon>
        <taxon>Viridiplantae</taxon>
        <taxon>Streptophyta</taxon>
        <taxon>Embryophyta</taxon>
        <taxon>Tracheophyta</taxon>
        <taxon>Spermatophyta</taxon>
        <taxon>Magnoliopsida</taxon>
        <taxon>eudicotyledons</taxon>
        <taxon>Gunneridae</taxon>
        <taxon>Pentapetalae</taxon>
        <taxon>Dilleniales</taxon>
        <taxon>Dilleniaceae</taxon>
        <taxon>Dillenia</taxon>
    </lineage>
</organism>
<keyword evidence="2" id="KW-1185">Reference proteome</keyword>
<protein>
    <submittedName>
        <fullName evidence="1">Uncharacterized protein</fullName>
    </submittedName>
</protein>
<dbReference type="EMBL" id="JBAMMX010000006">
    <property type="protein sequence ID" value="KAK6937203.1"/>
    <property type="molecule type" value="Genomic_DNA"/>
</dbReference>
<sequence>MSLSAQLHIRSCRCYEGEALSHLLKSIKSRIASAILLDQTLPEKIWVKQQFSVGVNDVTRVLERMCPQPLYPHTQGAQVSSVSLQVTVISIKDKKAGSLRPGELVHLKTAIAIGIKAKGNAINQLFEEIIHGSELKLGTDVV</sequence>
<proteinExistence type="predicted"/>
<evidence type="ECO:0000313" key="1">
    <source>
        <dbReference type="EMBL" id="KAK6937203.1"/>
    </source>
</evidence>
<evidence type="ECO:0000313" key="2">
    <source>
        <dbReference type="Proteomes" id="UP001370490"/>
    </source>
</evidence>
<dbReference type="PANTHER" id="PTHR47903">
    <property type="entry name" value="OS07G0636400 PROTEIN"/>
    <property type="match status" value="1"/>
</dbReference>
<dbReference type="PANTHER" id="PTHR47903:SF2">
    <property type="entry name" value="OS07G0636400 PROTEIN"/>
    <property type="match status" value="1"/>
</dbReference>
<gene>
    <name evidence="1" type="ORF">RJ641_030711</name>
</gene>
<name>A0AAN8ZK96_9MAGN</name>